<dbReference type="NCBIfam" id="TIGR01537">
    <property type="entry name" value="portal_HK97"/>
    <property type="match status" value="1"/>
</dbReference>
<dbReference type="Pfam" id="PF04860">
    <property type="entry name" value="Phage_portal"/>
    <property type="match status" value="1"/>
</dbReference>
<dbReference type="InterPro" id="IPR006944">
    <property type="entry name" value="Phage/GTA_portal"/>
</dbReference>
<accession>X1HVV4</accession>
<dbReference type="InterPro" id="IPR006427">
    <property type="entry name" value="Portal_HK97"/>
</dbReference>
<evidence type="ECO:0008006" key="2">
    <source>
        <dbReference type="Google" id="ProtNLM"/>
    </source>
</evidence>
<protein>
    <recommendedName>
        <fullName evidence="2">Phage portal protein</fullName>
    </recommendedName>
</protein>
<proteinExistence type="predicted"/>
<sequence length="249" mass="28216">AELFGSKFFSKGAKSSGALEHPDKLSPNAHKNLQQSIAKQISGENIHSPLILEEGMKWKQLSVAPEDAQFLETRKFQVTDIARIFRIPPHMVGDLERATFTNIEHQSLDFVIHTIRPWLVRWEQAISRDLIADDDIFAEFLVDGLLRGDIKSRYEAYGKAITDGWLNRNEVRALENKNPEEGLDEFLVPLNMTPAGQEQEGQEQSKMFGALFNDAAERMANAEIRTIESRIDKATMLRPIMPSEDNPLT</sequence>
<dbReference type="EMBL" id="BARU01017836">
    <property type="protein sequence ID" value="GAH49428.1"/>
    <property type="molecule type" value="Genomic_DNA"/>
</dbReference>
<dbReference type="AlphaFoldDB" id="X1HVV4"/>
<organism evidence="1">
    <name type="scientific">marine sediment metagenome</name>
    <dbReference type="NCBI Taxonomy" id="412755"/>
    <lineage>
        <taxon>unclassified sequences</taxon>
        <taxon>metagenomes</taxon>
        <taxon>ecological metagenomes</taxon>
    </lineage>
</organism>
<gene>
    <name evidence="1" type="ORF">S03H2_29535</name>
</gene>
<evidence type="ECO:0000313" key="1">
    <source>
        <dbReference type="EMBL" id="GAH49428.1"/>
    </source>
</evidence>
<name>X1HVV4_9ZZZZ</name>
<reference evidence="1" key="1">
    <citation type="journal article" date="2014" name="Front. Microbiol.">
        <title>High frequency of phylogenetically diverse reductive dehalogenase-homologous genes in deep subseafloor sedimentary metagenomes.</title>
        <authorList>
            <person name="Kawai M."/>
            <person name="Futagami T."/>
            <person name="Toyoda A."/>
            <person name="Takaki Y."/>
            <person name="Nishi S."/>
            <person name="Hori S."/>
            <person name="Arai W."/>
            <person name="Tsubouchi T."/>
            <person name="Morono Y."/>
            <person name="Uchiyama I."/>
            <person name="Ito T."/>
            <person name="Fujiyama A."/>
            <person name="Inagaki F."/>
            <person name="Takami H."/>
        </authorList>
    </citation>
    <scope>NUCLEOTIDE SEQUENCE</scope>
    <source>
        <strain evidence="1">Expedition CK06-06</strain>
    </source>
</reference>
<comment type="caution">
    <text evidence="1">The sequence shown here is derived from an EMBL/GenBank/DDBJ whole genome shotgun (WGS) entry which is preliminary data.</text>
</comment>
<feature type="non-terminal residue" evidence="1">
    <location>
        <position position="1"/>
    </location>
</feature>